<dbReference type="RefSeq" id="WP_109306311.1">
    <property type="nucleotide sequence ID" value="NZ_BJUF01000019.1"/>
</dbReference>
<dbReference type="AlphaFoldDB" id="A0A2U3AKN5"/>
<dbReference type="Proteomes" id="UP000245938">
    <property type="component" value="Unassembled WGS sequence"/>
</dbReference>
<accession>A0A2U3AKN5</accession>
<feature type="transmembrane region" description="Helical" evidence="1">
    <location>
        <begin position="31"/>
        <end position="47"/>
    </location>
</feature>
<protein>
    <submittedName>
        <fullName evidence="2">Uncharacterized protein</fullName>
    </submittedName>
</protein>
<name>A0A2U3AKN5_9BACL</name>
<keyword evidence="1" id="KW-1133">Transmembrane helix</keyword>
<reference evidence="2 3" key="1">
    <citation type="submission" date="2018-05" db="EMBL/GenBank/DDBJ databases">
        <title>Kurthia sibirica genome sequence.</title>
        <authorList>
            <person name="Maclea K.S."/>
            <person name="Goen A.E."/>
        </authorList>
    </citation>
    <scope>NUCLEOTIDE SEQUENCE [LARGE SCALE GENOMIC DNA]</scope>
    <source>
        <strain evidence="2 3">ATCC 49154</strain>
    </source>
</reference>
<feature type="transmembrane region" description="Helical" evidence="1">
    <location>
        <begin position="5"/>
        <end position="25"/>
    </location>
</feature>
<dbReference type="EMBL" id="QFVR01000012">
    <property type="protein sequence ID" value="PWI25085.1"/>
    <property type="molecule type" value="Genomic_DNA"/>
</dbReference>
<comment type="caution">
    <text evidence="2">The sequence shown here is derived from an EMBL/GenBank/DDBJ whole genome shotgun (WGS) entry which is preliminary data.</text>
</comment>
<gene>
    <name evidence="2" type="ORF">DEX24_10095</name>
</gene>
<evidence type="ECO:0000256" key="1">
    <source>
        <dbReference type="SAM" id="Phobius"/>
    </source>
</evidence>
<keyword evidence="3" id="KW-1185">Reference proteome</keyword>
<evidence type="ECO:0000313" key="3">
    <source>
        <dbReference type="Proteomes" id="UP000245938"/>
    </source>
</evidence>
<keyword evidence="1" id="KW-0812">Transmembrane</keyword>
<evidence type="ECO:0000313" key="2">
    <source>
        <dbReference type="EMBL" id="PWI25085.1"/>
    </source>
</evidence>
<sequence>MRKLILMLSILTLLMIVIFLNKLITYKTFDFPSFFCAMALSIGLLSLQSYRKQDRKTGGTE</sequence>
<keyword evidence="1" id="KW-0472">Membrane</keyword>
<organism evidence="2 3">
    <name type="scientific">Kurthia sibirica</name>
    <dbReference type="NCBI Taxonomy" id="202750"/>
    <lineage>
        <taxon>Bacteria</taxon>
        <taxon>Bacillati</taxon>
        <taxon>Bacillota</taxon>
        <taxon>Bacilli</taxon>
        <taxon>Bacillales</taxon>
        <taxon>Caryophanaceae</taxon>
        <taxon>Kurthia</taxon>
    </lineage>
</organism>
<proteinExistence type="predicted"/>